<dbReference type="SUPFAM" id="SSF53474">
    <property type="entry name" value="alpha/beta-Hydrolases"/>
    <property type="match status" value="1"/>
</dbReference>
<organism evidence="3 4">
    <name type="scientific">Salinisphaera orenii YIM 95161</name>
    <dbReference type="NCBI Taxonomy" id="1051139"/>
    <lineage>
        <taxon>Bacteria</taxon>
        <taxon>Pseudomonadati</taxon>
        <taxon>Pseudomonadota</taxon>
        <taxon>Gammaproteobacteria</taxon>
        <taxon>Salinisphaerales</taxon>
        <taxon>Salinisphaeraceae</taxon>
        <taxon>Salinisphaera</taxon>
    </lineage>
</organism>
<dbReference type="GO" id="GO:0047372">
    <property type="term" value="F:monoacylglycerol lipase activity"/>
    <property type="evidence" value="ECO:0007669"/>
    <property type="project" value="TreeGrafter"/>
</dbReference>
<dbReference type="InterPro" id="IPR000073">
    <property type="entry name" value="AB_hydrolase_1"/>
</dbReference>
<name>A0A423PI52_9GAMM</name>
<evidence type="ECO:0000313" key="3">
    <source>
        <dbReference type="EMBL" id="ROO25166.1"/>
    </source>
</evidence>
<dbReference type="Proteomes" id="UP000285123">
    <property type="component" value="Unassembled WGS sequence"/>
</dbReference>
<feature type="chain" id="PRO_5019007886" description="AB hydrolase-1 domain-containing protein" evidence="1">
    <location>
        <begin position="31"/>
        <end position="352"/>
    </location>
</feature>
<dbReference type="PANTHER" id="PTHR43798:SF33">
    <property type="entry name" value="HYDROLASE, PUTATIVE (AFU_ORTHOLOGUE AFUA_2G14860)-RELATED"/>
    <property type="match status" value="1"/>
</dbReference>
<dbReference type="Pfam" id="PF00561">
    <property type="entry name" value="Abhydrolase_1"/>
    <property type="match status" value="1"/>
</dbReference>
<gene>
    <name evidence="3" type="ORF">SAHL_15360</name>
</gene>
<sequence>MTDIAIRRPHLRRYLLSAMTALVLAAPAHAATTSATHTVQSSSDADVRLHVRERAPADDAAANGEAVLFVHGATYPGHTFDTALADGPSWMARLAEAGYRVYAMDQRGYGRSTRPAAMQAPAEDNPPFARAEDVISDMGDVIDFIRKDSGDERVDLVGWSWGTVTGGMFTARHGDRIDRLVLYAPVYRHDNPAWTEKLADPEAPSKLADVGAYRTVTRTQADERWAAQIDADDPAAWRDPAVFSRWYDAMIDMAPDEAEDDVIKAPNGVLVDLWEIFNGRAVYDASKIEVPTLVIRGDDDPTATDADARGLYAALGASIKRYVVIGDGTHFLNLEKHAPQLYAETQLFLDGD</sequence>
<dbReference type="RefSeq" id="WP_123592277.1">
    <property type="nucleotide sequence ID" value="NZ_AYKF01000121.1"/>
</dbReference>
<feature type="domain" description="AB hydrolase-1" evidence="2">
    <location>
        <begin position="66"/>
        <end position="336"/>
    </location>
</feature>
<protein>
    <recommendedName>
        <fullName evidence="2">AB hydrolase-1 domain-containing protein</fullName>
    </recommendedName>
</protein>
<feature type="signal peptide" evidence="1">
    <location>
        <begin position="1"/>
        <end position="30"/>
    </location>
</feature>
<dbReference type="OrthoDB" id="9780134at2"/>
<proteinExistence type="predicted"/>
<dbReference type="Gene3D" id="3.40.50.1820">
    <property type="entry name" value="alpha/beta hydrolase"/>
    <property type="match status" value="1"/>
</dbReference>
<comment type="caution">
    <text evidence="3">The sequence shown here is derived from an EMBL/GenBank/DDBJ whole genome shotgun (WGS) entry which is preliminary data.</text>
</comment>
<evidence type="ECO:0000259" key="2">
    <source>
        <dbReference type="Pfam" id="PF00561"/>
    </source>
</evidence>
<dbReference type="EMBL" id="AYKF01000121">
    <property type="protein sequence ID" value="ROO25166.1"/>
    <property type="molecule type" value="Genomic_DNA"/>
</dbReference>
<evidence type="ECO:0000256" key="1">
    <source>
        <dbReference type="SAM" id="SignalP"/>
    </source>
</evidence>
<keyword evidence="1" id="KW-0732">Signal</keyword>
<accession>A0A423PI52</accession>
<dbReference type="AlphaFoldDB" id="A0A423PI52"/>
<dbReference type="PANTHER" id="PTHR43798">
    <property type="entry name" value="MONOACYLGLYCEROL LIPASE"/>
    <property type="match status" value="1"/>
</dbReference>
<dbReference type="InterPro" id="IPR029058">
    <property type="entry name" value="AB_hydrolase_fold"/>
</dbReference>
<dbReference type="InterPro" id="IPR050266">
    <property type="entry name" value="AB_hydrolase_sf"/>
</dbReference>
<reference evidence="3 4" key="1">
    <citation type="submission" date="2013-10" db="EMBL/GenBank/DDBJ databases">
        <title>Salinisphaera halophila YIM 95161 Genome Sequencing.</title>
        <authorList>
            <person name="Lai Q."/>
            <person name="Li C."/>
            <person name="Shao Z."/>
        </authorList>
    </citation>
    <scope>NUCLEOTIDE SEQUENCE [LARGE SCALE GENOMIC DNA]</scope>
    <source>
        <strain evidence="3 4">YIM 95161</strain>
    </source>
</reference>
<dbReference type="GO" id="GO:0046464">
    <property type="term" value="P:acylglycerol catabolic process"/>
    <property type="evidence" value="ECO:0007669"/>
    <property type="project" value="TreeGrafter"/>
</dbReference>
<dbReference type="GO" id="GO:0016020">
    <property type="term" value="C:membrane"/>
    <property type="evidence" value="ECO:0007669"/>
    <property type="project" value="TreeGrafter"/>
</dbReference>
<evidence type="ECO:0000313" key="4">
    <source>
        <dbReference type="Proteomes" id="UP000285123"/>
    </source>
</evidence>